<dbReference type="Bgee" id="ENSMODG00000015347">
    <property type="expression patterns" value="Expressed in blood and 17 other cell types or tissues"/>
</dbReference>
<proteinExistence type="predicted"/>
<organism evidence="1 2">
    <name type="scientific">Monodelphis domestica</name>
    <name type="common">Gray short-tailed opossum</name>
    <dbReference type="NCBI Taxonomy" id="13616"/>
    <lineage>
        <taxon>Eukaryota</taxon>
        <taxon>Metazoa</taxon>
        <taxon>Chordata</taxon>
        <taxon>Craniata</taxon>
        <taxon>Vertebrata</taxon>
        <taxon>Euteleostomi</taxon>
        <taxon>Mammalia</taxon>
        <taxon>Metatheria</taxon>
        <taxon>Didelphimorphia</taxon>
        <taxon>Didelphidae</taxon>
        <taxon>Monodelphis</taxon>
    </lineage>
</organism>
<dbReference type="GO" id="GO:0005764">
    <property type="term" value="C:lysosome"/>
    <property type="evidence" value="ECO:0000318"/>
    <property type="project" value="GO_Central"/>
</dbReference>
<dbReference type="RefSeq" id="XP_016283704.1">
    <property type="nucleotide sequence ID" value="XM_016428218.2"/>
</dbReference>
<dbReference type="RefSeq" id="XP_001380448.2">
    <property type="nucleotide sequence ID" value="XM_001380411.5"/>
</dbReference>
<dbReference type="eggNOG" id="ENOG502RZ3F">
    <property type="taxonomic scope" value="Eukaryota"/>
</dbReference>
<dbReference type="PANTHER" id="PTHR16120">
    <property type="entry name" value="AP-5 COMPLEX SUBUNIT SIGMA-1"/>
    <property type="match status" value="1"/>
</dbReference>
<reference evidence="1" key="2">
    <citation type="submission" date="2025-08" db="UniProtKB">
        <authorList>
            <consortium name="Ensembl"/>
        </authorList>
    </citation>
    <scope>IDENTIFICATION</scope>
</reference>
<dbReference type="GO" id="GO:0030119">
    <property type="term" value="C:AP-type membrane coat adaptor complex"/>
    <property type="evidence" value="ECO:0000318"/>
    <property type="project" value="GO_Central"/>
</dbReference>
<sequence>MVHAFLIHTLSGSGQATGDATFCRVLYSQVFGSERLPDEPGPRGPERDRLLRKEQLLAVARQAETACKLLQQASGRPPTDLLPQSSDEPIPLQDAPSGVFRLRPGDPFQEAKVVVWLRLLSLGCALVCEPHENLLLAESTLRLLTRLLLEHLKLLSSGSNVLLRGDRIEAILNHFLPQGQLLFLNDQFVQALEKELSTSLAR</sequence>
<reference evidence="1 2" key="1">
    <citation type="journal article" date="2007" name="Nature">
        <title>Genome of the marsupial Monodelphis domestica reveals innovation in non-coding sequences.</title>
        <authorList>
            <person name="Mikkelsen T.S."/>
            <person name="Wakefield M.J."/>
            <person name="Aken B."/>
            <person name="Amemiya C.T."/>
            <person name="Chang J.L."/>
            <person name="Duke S."/>
            <person name="Garber M."/>
            <person name="Gentles A.J."/>
            <person name="Goodstadt L."/>
            <person name="Heger A."/>
            <person name="Jurka J."/>
            <person name="Kamal M."/>
            <person name="Mauceli E."/>
            <person name="Searle S.M."/>
            <person name="Sharpe T."/>
            <person name="Baker M.L."/>
            <person name="Batzer M.A."/>
            <person name="Benos P.V."/>
            <person name="Belov K."/>
            <person name="Clamp M."/>
            <person name="Cook A."/>
            <person name="Cuff J."/>
            <person name="Das R."/>
            <person name="Davidow L."/>
            <person name="Deakin J.E."/>
            <person name="Fazzari M.J."/>
            <person name="Glass J.L."/>
            <person name="Grabherr M."/>
            <person name="Greally J.M."/>
            <person name="Gu W."/>
            <person name="Hore T.A."/>
            <person name="Huttley G.A."/>
            <person name="Kleber M."/>
            <person name="Jirtle R.L."/>
            <person name="Koina E."/>
            <person name="Lee J.T."/>
            <person name="Mahony S."/>
            <person name="Marra M.A."/>
            <person name="Miller R.D."/>
            <person name="Nicholls R.D."/>
            <person name="Oda M."/>
            <person name="Papenfuss A.T."/>
            <person name="Parra Z.E."/>
            <person name="Pollock D.D."/>
            <person name="Ray D.A."/>
            <person name="Schein J.E."/>
            <person name="Speed T.P."/>
            <person name="Thompson K."/>
            <person name="VandeBerg J.L."/>
            <person name="Wade C.M."/>
            <person name="Walker J.A."/>
            <person name="Waters P.D."/>
            <person name="Webber C."/>
            <person name="Weidman J.R."/>
            <person name="Xie X."/>
            <person name="Zody M.C."/>
            <person name="Baldwin J."/>
            <person name="Abdouelleil A."/>
            <person name="Abdulkadir J."/>
            <person name="Abebe A."/>
            <person name="Abera B."/>
            <person name="Abreu J."/>
            <person name="Acer S.C."/>
            <person name="Aftuck L."/>
            <person name="Alexander A."/>
            <person name="An P."/>
            <person name="Anderson E."/>
            <person name="Anderson S."/>
            <person name="Arachi H."/>
            <person name="Azer M."/>
            <person name="Bachantsang P."/>
            <person name="Barry A."/>
            <person name="Bayul T."/>
            <person name="Berlin A."/>
            <person name="Bessette D."/>
            <person name="Bloom T."/>
            <person name="Bloom T."/>
            <person name="Boguslavskiy L."/>
            <person name="Bonnet C."/>
            <person name="Boukhgalter B."/>
            <person name="Bourzgui I."/>
            <person name="Brown A."/>
            <person name="Cahill P."/>
            <person name="Channer S."/>
            <person name="Cheshatsang Y."/>
            <person name="Chuda L."/>
            <person name="Citroen M."/>
            <person name="Collymore A."/>
            <person name="Cooke P."/>
            <person name="Costello M."/>
            <person name="D'Aco K."/>
            <person name="Daza R."/>
            <person name="De Haan G."/>
            <person name="DeGray S."/>
            <person name="DeMaso C."/>
            <person name="Dhargay N."/>
            <person name="Dooley K."/>
            <person name="Dooley E."/>
            <person name="Doricent M."/>
            <person name="Dorje P."/>
            <person name="Dorjee K."/>
            <person name="Dupes A."/>
            <person name="Elong R."/>
            <person name="Falk J."/>
            <person name="Farina A."/>
            <person name="Faro S."/>
            <person name="Ferguson D."/>
            <person name="Fisher S."/>
            <person name="Foley C.D."/>
            <person name="Franke A."/>
            <person name="Friedrich D."/>
            <person name="Gadbois L."/>
            <person name="Gearin G."/>
            <person name="Gearin C.R."/>
            <person name="Giannoukos G."/>
            <person name="Goode T."/>
            <person name="Graham J."/>
            <person name="Grandbois E."/>
            <person name="Grewal S."/>
            <person name="Gyaltsen K."/>
            <person name="Hafez N."/>
            <person name="Hagos B."/>
            <person name="Hall J."/>
            <person name="Henson C."/>
            <person name="Hollinger A."/>
            <person name="Honan T."/>
            <person name="Huard M.D."/>
            <person name="Hughes L."/>
            <person name="Hurhula B."/>
            <person name="Husby M.E."/>
            <person name="Kamat A."/>
            <person name="Kanga B."/>
            <person name="Kashin S."/>
            <person name="Khazanovich D."/>
            <person name="Kisner P."/>
            <person name="Lance K."/>
            <person name="Lara M."/>
            <person name="Lee W."/>
            <person name="Lennon N."/>
            <person name="Letendre F."/>
            <person name="LeVine R."/>
            <person name="Lipovsky A."/>
            <person name="Liu X."/>
            <person name="Liu J."/>
            <person name="Liu S."/>
            <person name="Lokyitsang T."/>
            <person name="Lokyitsang Y."/>
            <person name="Lubonja R."/>
            <person name="Lui A."/>
            <person name="MacDonald P."/>
            <person name="Magnisalis V."/>
            <person name="Maru K."/>
            <person name="Matthews C."/>
            <person name="McCusker W."/>
            <person name="McDonough S."/>
            <person name="Mehta T."/>
            <person name="Meldrim J."/>
            <person name="Meneus L."/>
            <person name="Mihai O."/>
            <person name="Mihalev A."/>
            <person name="Mihova T."/>
            <person name="Mittelman R."/>
            <person name="Mlenga V."/>
            <person name="Montmayeur A."/>
            <person name="Mulrain L."/>
            <person name="Navidi A."/>
            <person name="Naylor J."/>
            <person name="Negash T."/>
            <person name="Nguyen T."/>
            <person name="Nguyen N."/>
            <person name="Nicol R."/>
            <person name="Norbu C."/>
            <person name="Norbu N."/>
            <person name="Novod N."/>
            <person name="O'Neill B."/>
            <person name="Osman S."/>
            <person name="Markiewicz E."/>
            <person name="Oyono O.L."/>
            <person name="Patti C."/>
            <person name="Phunkhang P."/>
            <person name="Pierre F."/>
            <person name="Priest M."/>
            <person name="Raghuraman S."/>
            <person name="Rege F."/>
            <person name="Reyes R."/>
            <person name="Rise C."/>
            <person name="Rogov P."/>
            <person name="Ross K."/>
            <person name="Ryan E."/>
            <person name="Settipalli S."/>
            <person name="Shea T."/>
            <person name="Sherpa N."/>
            <person name="Shi L."/>
            <person name="Shih D."/>
            <person name="Sparrow T."/>
            <person name="Spaulding J."/>
            <person name="Stalker J."/>
            <person name="Stange-Thomann N."/>
            <person name="Stavropoulos S."/>
            <person name="Stone C."/>
            <person name="Strader C."/>
            <person name="Tesfaye S."/>
            <person name="Thomson T."/>
            <person name="Thoulutsang Y."/>
            <person name="Thoulutsang D."/>
            <person name="Topham K."/>
            <person name="Topping I."/>
            <person name="Tsamla T."/>
            <person name="Vassiliev H."/>
            <person name="Vo A."/>
            <person name="Wangchuk T."/>
            <person name="Wangdi T."/>
            <person name="Weiand M."/>
            <person name="Wilkinson J."/>
            <person name="Wilson A."/>
            <person name="Yadav S."/>
            <person name="Young G."/>
            <person name="Yu Q."/>
            <person name="Zembek L."/>
            <person name="Zhong D."/>
            <person name="Zimmer A."/>
            <person name="Zwirko Z."/>
            <person name="Jaffe D.B."/>
            <person name="Alvarez P."/>
            <person name="Brockman W."/>
            <person name="Butler J."/>
            <person name="Chin C."/>
            <person name="Gnerre S."/>
            <person name="MacCallum I."/>
            <person name="Graves J.A."/>
            <person name="Ponting C.P."/>
            <person name="Breen M."/>
            <person name="Samollow P.B."/>
            <person name="Lander E.S."/>
            <person name="Lindblad-Toh K."/>
        </authorList>
    </citation>
    <scope>NUCLEOTIDE SEQUENCE [LARGE SCALE GENOMIC DNA]</scope>
</reference>
<keyword evidence="2" id="KW-1185">Reference proteome</keyword>
<dbReference type="HOGENOM" id="CLU_114672_1_0_1"/>
<dbReference type="InParanoid" id="F6WYC0"/>
<dbReference type="GO" id="GO:0005654">
    <property type="term" value="C:nucleoplasm"/>
    <property type="evidence" value="ECO:0007669"/>
    <property type="project" value="Ensembl"/>
</dbReference>
<dbReference type="GeneID" id="100031112"/>
<dbReference type="GO" id="GO:0005829">
    <property type="term" value="C:cytosol"/>
    <property type="evidence" value="ECO:0000318"/>
    <property type="project" value="GO_Central"/>
</dbReference>
<dbReference type="Proteomes" id="UP000002280">
    <property type="component" value="Chromosome 1"/>
</dbReference>
<dbReference type="Pfam" id="PF15001">
    <property type="entry name" value="AP-5_subunit_s1"/>
    <property type="match status" value="1"/>
</dbReference>
<evidence type="ECO:0000313" key="1">
    <source>
        <dbReference type="Ensembl" id="ENSMODP00000019163.1"/>
    </source>
</evidence>
<dbReference type="GeneTree" id="ENSGT00390000013178"/>
<dbReference type="GO" id="GO:0005770">
    <property type="term" value="C:late endosome"/>
    <property type="evidence" value="ECO:0000318"/>
    <property type="project" value="GO_Central"/>
</dbReference>
<dbReference type="KEGG" id="mdo:100031112"/>
<dbReference type="GO" id="GO:0016197">
    <property type="term" value="P:endosomal transport"/>
    <property type="evidence" value="ECO:0000318"/>
    <property type="project" value="GO_Central"/>
</dbReference>
<reference evidence="1" key="3">
    <citation type="submission" date="2025-09" db="UniProtKB">
        <authorList>
            <consortium name="Ensembl"/>
        </authorList>
    </citation>
    <scope>IDENTIFICATION</scope>
</reference>
<dbReference type="OMA" id="RADCIEG"/>
<protein>
    <submittedName>
        <fullName evidence="1">Adaptor related protein complex 5 subunit sigma 1</fullName>
    </submittedName>
</protein>
<dbReference type="GO" id="GO:0000724">
    <property type="term" value="P:double-strand break repair via homologous recombination"/>
    <property type="evidence" value="ECO:0007669"/>
    <property type="project" value="Ensembl"/>
</dbReference>
<dbReference type="Ensembl" id="ENSMODT00000019508.2">
    <property type="protein sequence ID" value="ENSMODP00000019163.1"/>
    <property type="gene ID" value="ENSMODG00000015347.2"/>
</dbReference>
<dbReference type="STRING" id="13616.ENSMODP00000019163"/>
<dbReference type="CTD" id="55317"/>
<name>F6WYC0_MONDO</name>
<gene>
    <name evidence="1" type="primary">AP5S1</name>
</gene>
<evidence type="ECO:0000313" key="2">
    <source>
        <dbReference type="Proteomes" id="UP000002280"/>
    </source>
</evidence>
<dbReference type="RefSeq" id="XP_016283702.1">
    <property type="nucleotide sequence ID" value="XM_016428216.2"/>
</dbReference>
<dbReference type="AlphaFoldDB" id="F6WYC0"/>
<dbReference type="OrthoDB" id="370698at2759"/>
<accession>F6WYC0</accession>
<dbReference type="PANTHER" id="PTHR16120:SF0">
    <property type="entry name" value="AP-5 COMPLEX SUBUNIT SIGMA-1"/>
    <property type="match status" value="1"/>
</dbReference>
<dbReference type="FunCoup" id="F6WYC0">
    <property type="interactions" value="978"/>
</dbReference>
<dbReference type="RefSeq" id="XP_016283703.1">
    <property type="nucleotide sequence ID" value="XM_016428217.2"/>
</dbReference>
<dbReference type="InterPro" id="IPR029392">
    <property type="entry name" value="AP-5_subunit_s1"/>
</dbReference>